<dbReference type="RefSeq" id="WP_185000799.1">
    <property type="nucleotide sequence ID" value="NZ_BAAAUI010000024.1"/>
</dbReference>
<dbReference type="Proteomes" id="UP000533598">
    <property type="component" value="Unassembled WGS sequence"/>
</dbReference>
<dbReference type="Pfam" id="PF13576">
    <property type="entry name" value="Pentapeptide_3"/>
    <property type="match status" value="1"/>
</dbReference>
<dbReference type="EMBL" id="JACHMH010000001">
    <property type="protein sequence ID" value="MBB4674710.1"/>
    <property type="molecule type" value="Genomic_DNA"/>
</dbReference>
<comment type="caution">
    <text evidence="2">The sequence shown here is derived from an EMBL/GenBank/DDBJ whole genome shotgun (WGS) entry which is preliminary data.</text>
</comment>
<gene>
    <name evidence="2" type="ORF">HNR67_000828</name>
</gene>
<organism evidence="2 3">
    <name type="scientific">Crossiella cryophila</name>
    <dbReference type="NCBI Taxonomy" id="43355"/>
    <lineage>
        <taxon>Bacteria</taxon>
        <taxon>Bacillati</taxon>
        <taxon>Actinomycetota</taxon>
        <taxon>Actinomycetes</taxon>
        <taxon>Pseudonocardiales</taxon>
        <taxon>Pseudonocardiaceae</taxon>
        <taxon>Crossiella</taxon>
    </lineage>
</organism>
<keyword evidence="3" id="KW-1185">Reference proteome</keyword>
<feature type="transmembrane region" description="Helical" evidence="1">
    <location>
        <begin position="44"/>
        <end position="68"/>
    </location>
</feature>
<evidence type="ECO:0000313" key="3">
    <source>
        <dbReference type="Proteomes" id="UP000533598"/>
    </source>
</evidence>
<keyword evidence="1" id="KW-0472">Membrane</keyword>
<evidence type="ECO:0000313" key="2">
    <source>
        <dbReference type="EMBL" id="MBB4674710.1"/>
    </source>
</evidence>
<name>A0A7W7C550_9PSEU</name>
<reference evidence="2 3" key="1">
    <citation type="submission" date="2020-08" db="EMBL/GenBank/DDBJ databases">
        <title>Sequencing the genomes of 1000 actinobacteria strains.</title>
        <authorList>
            <person name="Klenk H.-P."/>
        </authorList>
    </citation>
    <scope>NUCLEOTIDE SEQUENCE [LARGE SCALE GENOMIC DNA]</scope>
    <source>
        <strain evidence="2 3">DSM 44230</strain>
    </source>
</reference>
<dbReference type="InterPro" id="IPR001646">
    <property type="entry name" value="5peptide_repeat"/>
</dbReference>
<protein>
    <submittedName>
        <fullName evidence="2">Uncharacterized protein YjbI with pentapeptide repeats</fullName>
    </submittedName>
</protein>
<sequence length="307" mass="33472">MNDHSNGGTIIAVDNGWWLLGPGIGGFVVALGVLGFGMLRRRQAVVLTGTVLLAMGALLLVGGGLLVADPKAGLTEALKTGGLGAGSVVALYALWLNDRRRQVEEQRQRLDTSRAEHDRERVSDERFAKAVELLGHEADQVRVGALHALAGIARSRPEYAQTVLDIYCAYLRRPFEMPDEKKGESRYSREGEVRRSAQQLIRDLLPKTGADGPRYNLDLMGATLSRLDLSGRLVGGMRIQDATLHRVTHLDGAEFHGNVYLTRATFKGPLNWDGARFHRRCGLGGVSWAQRPDPAKATFSTPDQPCG</sequence>
<keyword evidence="1" id="KW-0812">Transmembrane</keyword>
<feature type="transmembrane region" description="Helical" evidence="1">
    <location>
        <begin position="16"/>
        <end position="37"/>
    </location>
</feature>
<dbReference type="AlphaFoldDB" id="A0A7W7C550"/>
<accession>A0A7W7C550</accession>
<keyword evidence="1" id="KW-1133">Transmembrane helix</keyword>
<proteinExistence type="predicted"/>
<feature type="transmembrane region" description="Helical" evidence="1">
    <location>
        <begin position="80"/>
        <end position="97"/>
    </location>
</feature>
<evidence type="ECO:0000256" key="1">
    <source>
        <dbReference type="SAM" id="Phobius"/>
    </source>
</evidence>